<gene>
    <name evidence="2" type="ORF">LCGC14_1057570</name>
</gene>
<comment type="caution">
    <text evidence="2">The sequence shown here is derived from an EMBL/GenBank/DDBJ whole genome shotgun (WGS) entry which is preliminary data.</text>
</comment>
<proteinExistence type="predicted"/>
<name>A0A0F9Q539_9ZZZZ</name>
<evidence type="ECO:0000313" key="2">
    <source>
        <dbReference type="EMBL" id="KKN08351.1"/>
    </source>
</evidence>
<feature type="transmembrane region" description="Helical" evidence="1">
    <location>
        <begin position="72"/>
        <end position="92"/>
    </location>
</feature>
<dbReference type="EMBL" id="LAZR01004467">
    <property type="protein sequence ID" value="KKN08351.1"/>
    <property type="molecule type" value="Genomic_DNA"/>
</dbReference>
<dbReference type="AlphaFoldDB" id="A0A0F9Q539"/>
<feature type="transmembrane region" description="Helical" evidence="1">
    <location>
        <begin position="43"/>
        <end position="65"/>
    </location>
</feature>
<accession>A0A0F9Q539</accession>
<sequence length="151" mass="17387">MIHLFIAMLVGLMDGIVQAMIMSKSDDNVRNKFEEGVRGHTLFPFYHFIFGLFLSVFAVFVIITWNNKPTDIALVPQYICTIIGLLCFTWIVHELTYTFARYGKLTLNGTLYEHLVLFDFFSVKLYGWQVVVAHIIRLILGVSFLMIGDIK</sequence>
<keyword evidence="1" id="KW-0812">Transmembrane</keyword>
<feature type="transmembrane region" description="Helical" evidence="1">
    <location>
        <begin position="126"/>
        <end position="147"/>
    </location>
</feature>
<protein>
    <submittedName>
        <fullName evidence="2">Uncharacterized protein</fullName>
    </submittedName>
</protein>
<keyword evidence="1" id="KW-1133">Transmembrane helix</keyword>
<reference evidence="2" key="1">
    <citation type="journal article" date="2015" name="Nature">
        <title>Complex archaea that bridge the gap between prokaryotes and eukaryotes.</title>
        <authorList>
            <person name="Spang A."/>
            <person name="Saw J.H."/>
            <person name="Jorgensen S.L."/>
            <person name="Zaremba-Niedzwiedzka K."/>
            <person name="Martijn J."/>
            <person name="Lind A.E."/>
            <person name="van Eijk R."/>
            <person name="Schleper C."/>
            <person name="Guy L."/>
            <person name="Ettema T.J."/>
        </authorList>
    </citation>
    <scope>NUCLEOTIDE SEQUENCE</scope>
</reference>
<evidence type="ECO:0000256" key="1">
    <source>
        <dbReference type="SAM" id="Phobius"/>
    </source>
</evidence>
<organism evidence="2">
    <name type="scientific">marine sediment metagenome</name>
    <dbReference type="NCBI Taxonomy" id="412755"/>
    <lineage>
        <taxon>unclassified sequences</taxon>
        <taxon>metagenomes</taxon>
        <taxon>ecological metagenomes</taxon>
    </lineage>
</organism>
<keyword evidence="1" id="KW-0472">Membrane</keyword>